<gene>
    <name evidence="1" type="ORF">CI15_06290</name>
</gene>
<evidence type="ECO:0000313" key="1">
    <source>
        <dbReference type="EMBL" id="KXU89794.1"/>
    </source>
</evidence>
<organism evidence="1 2">
    <name type="scientific">Paraburkholderia monticola</name>
    <dbReference type="NCBI Taxonomy" id="1399968"/>
    <lineage>
        <taxon>Bacteria</taxon>
        <taxon>Pseudomonadati</taxon>
        <taxon>Pseudomonadota</taxon>
        <taxon>Betaproteobacteria</taxon>
        <taxon>Burkholderiales</taxon>
        <taxon>Burkholderiaceae</taxon>
        <taxon>Paraburkholderia</taxon>
    </lineage>
</organism>
<sequence length="183" mass="21059">MQLERDGLLESILGSAQRPVYKYAATQQFEDEDVPAVTEGEIDWVLNDFVKSCRDDEILASLDDEALQEGFLDRLLHTDSMRLLSRKEFGTTTKRANTTLTLKAAPPDEAERRELRLDFHVAQFLLDLKMHIRTDLLEFQILRLRTWLRKRLPASVSQPEMGRSPWKASRCTSILPSFSTYSA</sequence>
<protein>
    <submittedName>
        <fullName evidence="1">Uncharacterized protein</fullName>
    </submittedName>
</protein>
<comment type="caution">
    <text evidence="1">The sequence shown here is derived from an EMBL/GenBank/DDBJ whole genome shotgun (WGS) entry which is preliminary data.</text>
</comment>
<proteinExistence type="predicted"/>
<accession>A0A149PXS2</accession>
<dbReference type="EMBL" id="LRBG01000004">
    <property type="protein sequence ID" value="KXU89794.1"/>
    <property type="molecule type" value="Genomic_DNA"/>
</dbReference>
<dbReference type="Proteomes" id="UP000075613">
    <property type="component" value="Unassembled WGS sequence"/>
</dbReference>
<keyword evidence="2" id="KW-1185">Reference proteome</keyword>
<name>A0A149PXS2_9BURK</name>
<evidence type="ECO:0000313" key="2">
    <source>
        <dbReference type="Proteomes" id="UP000075613"/>
    </source>
</evidence>
<reference evidence="1 2" key="1">
    <citation type="journal article" date="2015" name="Int. J. Syst. Evol. Microbiol.">
        <title>Burkholderia monticola sp. nov., isolated from mountain soil.</title>
        <authorList>
            <person name="Baek I."/>
            <person name="Seo B."/>
            <person name="Lee I."/>
            <person name="Yi H."/>
            <person name="Chun J."/>
        </authorList>
    </citation>
    <scope>NUCLEOTIDE SEQUENCE [LARGE SCALE GENOMIC DNA]</scope>
    <source>
        <strain evidence="1 2">JC2948</strain>
    </source>
</reference>
<dbReference type="AlphaFoldDB" id="A0A149PXS2"/>